<feature type="domain" description="DNA2/NAM7 helicase helicase" evidence="7">
    <location>
        <begin position="296"/>
        <end position="782"/>
    </location>
</feature>
<organism evidence="9 10">
    <name type="scientific">Parabacteroides chinchillae</name>
    <dbReference type="NCBI Taxonomy" id="871327"/>
    <lineage>
        <taxon>Bacteria</taxon>
        <taxon>Pseudomonadati</taxon>
        <taxon>Bacteroidota</taxon>
        <taxon>Bacteroidia</taxon>
        <taxon>Bacteroidales</taxon>
        <taxon>Tannerellaceae</taxon>
        <taxon>Parabacteroides</taxon>
    </lineage>
</organism>
<dbReference type="GO" id="GO:0005524">
    <property type="term" value="F:ATP binding"/>
    <property type="evidence" value="ECO:0007669"/>
    <property type="project" value="UniProtKB-KW"/>
</dbReference>
<keyword evidence="5" id="KW-0067">ATP-binding</keyword>
<gene>
    <name evidence="9" type="ORF">SAMN05444001_107161</name>
</gene>
<feature type="domain" description="DNA2/NAM7 helicase-like C-terminal" evidence="8">
    <location>
        <begin position="882"/>
        <end position="1007"/>
    </location>
</feature>
<feature type="coiled-coil region" evidence="6">
    <location>
        <begin position="136"/>
        <end position="163"/>
    </location>
</feature>
<dbReference type="PANTHER" id="PTHR43788:SF8">
    <property type="entry name" value="DNA-BINDING PROTEIN SMUBP-2"/>
    <property type="match status" value="1"/>
</dbReference>
<keyword evidence="4 9" id="KW-0347">Helicase</keyword>
<evidence type="ECO:0000259" key="8">
    <source>
        <dbReference type="Pfam" id="PF13087"/>
    </source>
</evidence>
<dbReference type="Pfam" id="PF13086">
    <property type="entry name" value="AAA_11"/>
    <property type="match status" value="1"/>
</dbReference>
<dbReference type="AlphaFoldDB" id="A0A8G2BW48"/>
<evidence type="ECO:0000256" key="1">
    <source>
        <dbReference type="ARBA" id="ARBA00007913"/>
    </source>
</evidence>
<dbReference type="GO" id="GO:0043139">
    <property type="term" value="F:5'-3' DNA helicase activity"/>
    <property type="evidence" value="ECO:0007669"/>
    <property type="project" value="TreeGrafter"/>
</dbReference>
<dbReference type="InterPro" id="IPR041677">
    <property type="entry name" value="DNA2/NAM7_AAA_11"/>
</dbReference>
<evidence type="ECO:0000256" key="2">
    <source>
        <dbReference type="ARBA" id="ARBA00022741"/>
    </source>
</evidence>
<dbReference type="SUPFAM" id="SSF52540">
    <property type="entry name" value="P-loop containing nucleoside triphosphate hydrolases"/>
    <property type="match status" value="1"/>
</dbReference>
<dbReference type="GO" id="GO:0016787">
    <property type="term" value="F:hydrolase activity"/>
    <property type="evidence" value="ECO:0007669"/>
    <property type="project" value="UniProtKB-KW"/>
</dbReference>
<keyword evidence="2" id="KW-0547">Nucleotide-binding</keyword>
<dbReference type="PANTHER" id="PTHR43788">
    <property type="entry name" value="DNA2/NAM7 HELICASE FAMILY MEMBER"/>
    <property type="match status" value="1"/>
</dbReference>
<name>A0A8G2BW48_9BACT</name>
<evidence type="ECO:0000313" key="9">
    <source>
        <dbReference type="EMBL" id="SEF82006.1"/>
    </source>
</evidence>
<evidence type="ECO:0000259" key="7">
    <source>
        <dbReference type="Pfam" id="PF13086"/>
    </source>
</evidence>
<evidence type="ECO:0000256" key="4">
    <source>
        <dbReference type="ARBA" id="ARBA00022806"/>
    </source>
</evidence>
<dbReference type="Proteomes" id="UP000236725">
    <property type="component" value="Unassembled WGS sequence"/>
</dbReference>
<reference evidence="9 10" key="1">
    <citation type="submission" date="2016-10" db="EMBL/GenBank/DDBJ databases">
        <authorList>
            <person name="Varghese N."/>
            <person name="Submissions S."/>
        </authorList>
    </citation>
    <scope>NUCLEOTIDE SEQUENCE [LARGE SCALE GENOMIC DNA]</scope>
    <source>
        <strain evidence="9 10">DSM 29073</strain>
    </source>
</reference>
<sequence length="1024" mass="116585">MDYMQILSCWHKLEHFSPALLPKDKSIKPLKELPWMLPLESKDPKKTIQYTIYIGVFSQMSVSDFVKDFFKDESNNPNVTNAKVCYASLKLDNQGVYIQSTLGFSTMPWALRQLEAGKVNTDSWSEDFDKLRKNLLERLGENRKELAEDYSSYLSKIQTLENLQQIQTLIIQDLKWSTSPDTEIYVRIEEIYKKNNTSDKEEANADLLNSFYIDDLERIITSSEKGSYNTAFRNYLNACLNKDFVHSDLSLHPEILRECLIPENYPDGCWPSPYAASLMQQFAVNTVCKELSGEKQEGIFSVNGPPGTGKTTLLRDIIAAILVKRAKKMVNFIDPAKAFRKIGEVQVSSGTYRAFIYAPDSSICDGGIVVASSNNGAVENISKELPLKKEAKGYSDQVGYFRQVSEECLGEESWGLIAAVMGNKENQRKLIYSIWDGDSEKETYTLKQHLKNHKPTKEEWLNIVASFKNKLEEVETEKFRLTGFMKDAENLEKLRIRLEEAESYLSHVSEELDGLLEEKGLLSAEIERGKQQKEDAMVELKLLQSNRPGFFIYWFNKAVRTQYKKVLTAAFSEYNQLSEEITKQKALLQTLGLRTEKQRKIQEQSQKEYNRLNGDYAQLSKSIEAARQELKGAYADASYWQRIESKEVQETSPWYSKRLKQLQSELFIEAMKVNELFILRANVMSSRIKTTLEGFFSFLKTGGDLTEKEIQAMWNTFWLIVPVISSTFASIQRMFSQMGTGTIPWLFVDEAGQAVPQAAAGAIWRSKRAVIVGDPFQIEPVVTIPEQIVNNISRHFGLDKTQIQTSLSVQSMVDRANPYGWITNDIWTGSPLRVHRRCVDPMFSIANEIAYNGMMYNSTLADSSLLFMQNGFVQVEGKVSGRHYVPEQGALIRQMIIDEICHQQDLPDLFVISPFSEIPSILKKELRQPIKQALATYKSIEDNELKKWLDAHIGTVHTFQGKQAAGVILCLGLDEKSKGAASWASSKPNLLNVALTRAKQRFVAVGDGAIWLRQPYFSKLKNLQ</sequence>
<dbReference type="InterPro" id="IPR050534">
    <property type="entry name" value="Coronavir_polyprotein_1ab"/>
</dbReference>
<evidence type="ECO:0000313" key="10">
    <source>
        <dbReference type="Proteomes" id="UP000236725"/>
    </source>
</evidence>
<comment type="caution">
    <text evidence="9">The sequence shown here is derived from an EMBL/GenBank/DDBJ whole genome shotgun (WGS) entry which is preliminary data.</text>
</comment>
<accession>A0A8G2BW48</accession>
<keyword evidence="6" id="KW-0175">Coiled coil</keyword>
<dbReference type="EMBL" id="FNVS01000007">
    <property type="protein sequence ID" value="SEF82006.1"/>
    <property type="molecule type" value="Genomic_DNA"/>
</dbReference>
<keyword evidence="3" id="KW-0378">Hydrolase</keyword>
<dbReference type="InterPro" id="IPR041679">
    <property type="entry name" value="DNA2/NAM7-like_C"/>
</dbReference>
<proteinExistence type="inferred from homology"/>
<evidence type="ECO:0000256" key="3">
    <source>
        <dbReference type="ARBA" id="ARBA00022801"/>
    </source>
</evidence>
<evidence type="ECO:0000256" key="6">
    <source>
        <dbReference type="SAM" id="Coils"/>
    </source>
</evidence>
<protein>
    <submittedName>
        <fullName evidence="9">Superfamily I DNA and/or RNA helicase</fullName>
    </submittedName>
</protein>
<feature type="coiled-coil region" evidence="6">
    <location>
        <begin position="457"/>
        <end position="546"/>
    </location>
</feature>
<feature type="coiled-coil region" evidence="6">
    <location>
        <begin position="609"/>
        <end position="636"/>
    </location>
</feature>
<dbReference type="Pfam" id="PF13087">
    <property type="entry name" value="AAA_12"/>
    <property type="match status" value="1"/>
</dbReference>
<dbReference type="InterPro" id="IPR027417">
    <property type="entry name" value="P-loop_NTPase"/>
</dbReference>
<comment type="similarity">
    <text evidence="1">Belongs to the DNA2/NAM7 helicase family.</text>
</comment>
<evidence type="ECO:0000256" key="5">
    <source>
        <dbReference type="ARBA" id="ARBA00022840"/>
    </source>
</evidence>
<keyword evidence="10" id="KW-1185">Reference proteome</keyword>
<dbReference type="Gene3D" id="3.40.50.300">
    <property type="entry name" value="P-loop containing nucleotide triphosphate hydrolases"/>
    <property type="match status" value="3"/>
</dbReference>